<evidence type="ECO:0000313" key="4">
    <source>
        <dbReference type="Proteomes" id="UP001596408"/>
    </source>
</evidence>
<comment type="caution">
    <text evidence="3">The sequence shown here is derived from an EMBL/GenBank/DDBJ whole genome shotgun (WGS) entry which is preliminary data.</text>
</comment>
<dbReference type="InterPro" id="IPR010799">
    <property type="entry name" value="MlrC_C"/>
</dbReference>
<organism evidence="3 4">
    <name type="scientific">Halopelagius fulvigenes</name>
    <dbReference type="NCBI Taxonomy" id="1198324"/>
    <lineage>
        <taxon>Archaea</taxon>
        <taxon>Methanobacteriati</taxon>
        <taxon>Methanobacteriota</taxon>
        <taxon>Stenosarchaea group</taxon>
        <taxon>Halobacteria</taxon>
        <taxon>Halobacteriales</taxon>
        <taxon>Haloferacaceae</taxon>
    </lineage>
</organism>
<dbReference type="Proteomes" id="UP001596408">
    <property type="component" value="Unassembled WGS sequence"/>
</dbReference>
<dbReference type="InterPro" id="IPR009197">
    <property type="entry name" value="MlrC"/>
</dbReference>
<reference evidence="3 4" key="1">
    <citation type="journal article" date="2019" name="Int. J. Syst. Evol. Microbiol.">
        <title>The Global Catalogue of Microorganisms (GCM) 10K type strain sequencing project: providing services to taxonomists for standard genome sequencing and annotation.</title>
        <authorList>
            <consortium name="The Broad Institute Genomics Platform"/>
            <consortium name="The Broad Institute Genome Sequencing Center for Infectious Disease"/>
            <person name="Wu L."/>
            <person name="Ma J."/>
        </authorList>
    </citation>
    <scope>NUCLEOTIDE SEQUENCE [LARGE SCALE GENOMIC DNA]</scope>
    <source>
        <strain evidence="3 4">YIM 94188</strain>
    </source>
</reference>
<dbReference type="PIRSF" id="PIRSF012702">
    <property type="entry name" value="UCP012702"/>
    <property type="match status" value="1"/>
</dbReference>
<feature type="domain" description="Microcystin LR degradation protein MlrC C-terminal" evidence="1">
    <location>
        <begin position="297"/>
        <end position="460"/>
    </location>
</feature>
<feature type="domain" description="Microcystin LR degradation protein MlrC N-terminal" evidence="2">
    <location>
        <begin position="2"/>
        <end position="287"/>
    </location>
</feature>
<evidence type="ECO:0000313" key="3">
    <source>
        <dbReference type="EMBL" id="MFC6823649.1"/>
    </source>
</evidence>
<proteinExistence type="predicted"/>
<sequence>MKIAVGAMSHETNTFAAGRTGVDAFTTAAGDDLLESDVGRSLDGIVETLSASGADIVPTFGASALPAPTVEREAFEWMKRQFRDALGDESVDGVCLDLHGSMYVEDEPDPEGTLLATVREAVGPDVPVTAALDMHATITEPMVTHLDGVAGYRTAPHTDVAETGSRAAELLLAAVRSEASPVLRWESIPVLVAGEQSESAAEPMRSLVQKLRDADEKTGIYDANFFLGFPWADSPHAGCHAVVTGDASDAETVTQTASNLAAAFWRRRHDFGFNTEAYEPSVALDEAAGERASPVVVADTGDIPGAGANENTTNLLAAMLNRTDLGTPVFAVIVDRACYAMCRDAGVDADVSLSLGRSYPDGTPLEVSSTVAAVDDVADAKLARVSLDGGVDVVVTDRRTNVHRDPDFLRRLGVDPMERDVIVLKSGYLSPAWKDIAERPLFALTPGETDQRLVELSYERVPRPIFPLDDDASWPA</sequence>
<dbReference type="Pfam" id="PF07364">
    <property type="entry name" value="DUF1485"/>
    <property type="match status" value="1"/>
</dbReference>
<evidence type="ECO:0000259" key="1">
    <source>
        <dbReference type="Pfam" id="PF07171"/>
    </source>
</evidence>
<protein>
    <submittedName>
        <fullName evidence="3">M81 family metallopeptidase</fullName>
    </submittedName>
</protein>
<name>A0ABD5TTZ0_9EURY</name>
<gene>
    <name evidence="3" type="ORF">ACFQEV_01320</name>
</gene>
<keyword evidence="4" id="KW-1185">Reference proteome</keyword>
<dbReference type="InterPro" id="IPR015995">
    <property type="entry name" value="MlrC_N"/>
</dbReference>
<accession>A0ABD5TTZ0</accession>
<dbReference type="Pfam" id="PF07171">
    <property type="entry name" value="MlrC_C"/>
    <property type="match status" value="1"/>
</dbReference>
<dbReference type="RefSeq" id="WP_379692098.1">
    <property type="nucleotide sequence ID" value="NZ_JBHSXH010000004.1"/>
</dbReference>
<dbReference type="EMBL" id="JBHSXH010000004">
    <property type="protein sequence ID" value="MFC6823649.1"/>
    <property type="molecule type" value="Genomic_DNA"/>
</dbReference>
<evidence type="ECO:0000259" key="2">
    <source>
        <dbReference type="Pfam" id="PF07364"/>
    </source>
</evidence>
<dbReference type="AlphaFoldDB" id="A0ABD5TTZ0"/>